<feature type="domain" description="Cysteine-rich" evidence="2">
    <location>
        <begin position="4"/>
        <end position="84"/>
    </location>
</feature>
<reference evidence="3 4" key="1">
    <citation type="submission" date="2019-03" db="EMBL/GenBank/DDBJ databases">
        <title>Metabolic potential of uncultured bacteria and archaea associated with petroleum seepage in deep-sea sediments.</title>
        <authorList>
            <person name="Dong X."/>
            <person name="Hubert C."/>
        </authorList>
    </citation>
    <scope>NUCLEOTIDE SEQUENCE [LARGE SCALE GENOMIC DNA]</scope>
    <source>
        <strain evidence="3">E44_bin3</strain>
    </source>
</reference>
<evidence type="ECO:0000259" key="2">
    <source>
        <dbReference type="Pfam" id="PF02754"/>
    </source>
</evidence>
<dbReference type="AlphaFoldDB" id="A0A523TA91"/>
<dbReference type="InterPro" id="IPR004017">
    <property type="entry name" value="Cys_rich_dom"/>
</dbReference>
<dbReference type="EMBL" id="SOJT01000195">
    <property type="protein sequence ID" value="TET27225.1"/>
    <property type="molecule type" value="Genomic_DNA"/>
</dbReference>
<evidence type="ECO:0000313" key="4">
    <source>
        <dbReference type="Proteomes" id="UP000316517"/>
    </source>
</evidence>
<dbReference type="Gene3D" id="1.20.1050.140">
    <property type="match status" value="1"/>
</dbReference>
<sequence length="283" mass="30942">MKLSYFPGCSLDGTAKEYGLSTRAACQRLGLELIEIPDWNCCGASSGHSTSYLLGHALAARNLILAEKQGLDLVVSCAACFARFKKTDIVLKENAELNKKMEQIMGTPYKGGFKIRHLLDVICNVVGLDTIRKKVSNPLKGLRLVPYYGCVIVRPHEVTQFDNEEQPQAMDNLVEAIGAECLSWSDKTECCGASLSLTRVDIVKKLAEVIVDEGKEAGAQAIITACPLCQANLDMRYGEDGLPVFYFTELLGLALGIDGKTWLDRHITDPLPLLSSLNLMKGE</sequence>
<dbReference type="Pfam" id="PF02754">
    <property type="entry name" value="CCG"/>
    <property type="match status" value="2"/>
</dbReference>
<feature type="domain" description="Cysteine-rich" evidence="2">
    <location>
        <begin position="147"/>
        <end position="234"/>
    </location>
</feature>
<organism evidence="3 4">
    <name type="scientific">Aerophobetes bacterium</name>
    <dbReference type="NCBI Taxonomy" id="2030807"/>
    <lineage>
        <taxon>Bacteria</taxon>
        <taxon>Candidatus Aerophobota</taxon>
    </lineage>
</organism>
<proteinExistence type="predicted"/>
<evidence type="ECO:0000256" key="1">
    <source>
        <dbReference type="ARBA" id="ARBA00023002"/>
    </source>
</evidence>
<dbReference type="PANTHER" id="PTHR42947">
    <property type="entry name" value="COB--COM HETERODISULFIDE REDUCTASE SUBUNIT B 1"/>
    <property type="match status" value="1"/>
</dbReference>
<dbReference type="InterPro" id="IPR051278">
    <property type="entry name" value="HdrB/HdrD_reductase"/>
</dbReference>
<gene>
    <name evidence="3" type="ORF">E3J68_04485</name>
</gene>
<dbReference type="Proteomes" id="UP000316517">
    <property type="component" value="Unassembled WGS sequence"/>
</dbReference>
<evidence type="ECO:0000313" key="3">
    <source>
        <dbReference type="EMBL" id="TET27225.1"/>
    </source>
</evidence>
<dbReference type="PANTHER" id="PTHR42947:SF1">
    <property type="entry name" value="COB--COM HETERODISULFIDE REDUCTASE SUBUNIT B 1"/>
    <property type="match status" value="1"/>
</dbReference>
<name>A0A523TA91_UNCAE</name>
<protein>
    <submittedName>
        <fullName evidence="3">Heterodisulfide reductase subunit B</fullName>
    </submittedName>
</protein>
<accession>A0A523TA91</accession>
<dbReference type="GO" id="GO:0016491">
    <property type="term" value="F:oxidoreductase activity"/>
    <property type="evidence" value="ECO:0007669"/>
    <property type="project" value="UniProtKB-KW"/>
</dbReference>
<keyword evidence="1" id="KW-0560">Oxidoreductase</keyword>
<comment type="caution">
    <text evidence="3">The sequence shown here is derived from an EMBL/GenBank/DDBJ whole genome shotgun (WGS) entry which is preliminary data.</text>
</comment>